<proteinExistence type="predicted"/>
<keyword evidence="3" id="KW-1185">Reference proteome</keyword>
<reference evidence="2" key="1">
    <citation type="journal article" date="2020" name="New Phytol.">
        <title>Comparative genomics reveals dynamic genome evolution in host specialist ectomycorrhizal fungi.</title>
        <authorList>
            <person name="Lofgren L.A."/>
            <person name="Nguyen N.H."/>
            <person name="Vilgalys R."/>
            <person name="Ruytinx J."/>
            <person name="Liao H.L."/>
            <person name="Branco S."/>
            <person name="Kuo A."/>
            <person name="LaButti K."/>
            <person name="Lipzen A."/>
            <person name="Andreopoulos W."/>
            <person name="Pangilinan J."/>
            <person name="Riley R."/>
            <person name="Hundley H."/>
            <person name="Na H."/>
            <person name="Barry K."/>
            <person name="Grigoriev I.V."/>
            <person name="Stajich J.E."/>
            <person name="Kennedy P.G."/>
        </authorList>
    </citation>
    <scope>NUCLEOTIDE SEQUENCE</scope>
    <source>
        <strain evidence="2">DOB743</strain>
    </source>
</reference>
<sequence>MLPLNPQLPNPPTHNSNQMSSRAQSSFVLSSSSNNSNTMLSGSLNPTHNFFYVKAADCVLFSAMQTVCLSFSEVKDDFKHEDPDPEEIFKLRFTLRQYIQTASTPDDMELKYSGPLLQCLATININYWICFMEEVGRLNGAYDPKTFKADKSKLAAPCKAKKITVGSVINKTISEDTAPDSSMSIPNSLHRWDALIEAHKHKQVDFDNHASDSIKKCVHEHLEKAANFLLPTRPDGTRFFMWYRSKKGRFRGEIDFEDA</sequence>
<feature type="compositionally biased region" description="Pro residues" evidence="1">
    <location>
        <begin position="1"/>
        <end position="12"/>
    </location>
</feature>
<protein>
    <submittedName>
        <fullName evidence="2">Uncharacterized protein</fullName>
    </submittedName>
</protein>
<evidence type="ECO:0000256" key="1">
    <source>
        <dbReference type="SAM" id="MobiDB-lite"/>
    </source>
</evidence>
<dbReference type="AlphaFoldDB" id="A0A9P6ZGE9"/>
<feature type="compositionally biased region" description="Low complexity" evidence="1">
    <location>
        <begin position="20"/>
        <end position="30"/>
    </location>
</feature>
<dbReference type="OrthoDB" id="3270336at2759"/>
<dbReference type="Proteomes" id="UP000714275">
    <property type="component" value="Unassembled WGS sequence"/>
</dbReference>
<evidence type="ECO:0000313" key="2">
    <source>
        <dbReference type="EMBL" id="KAG1763975.1"/>
    </source>
</evidence>
<comment type="caution">
    <text evidence="2">The sequence shown here is derived from an EMBL/GenBank/DDBJ whole genome shotgun (WGS) entry which is preliminary data.</text>
</comment>
<evidence type="ECO:0000313" key="3">
    <source>
        <dbReference type="Proteomes" id="UP000714275"/>
    </source>
</evidence>
<dbReference type="EMBL" id="JABBWD010000138">
    <property type="protein sequence ID" value="KAG1763975.1"/>
    <property type="molecule type" value="Genomic_DNA"/>
</dbReference>
<feature type="region of interest" description="Disordered" evidence="1">
    <location>
        <begin position="1"/>
        <end position="30"/>
    </location>
</feature>
<organism evidence="2 3">
    <name type="scientific">Suillus placidus</name>
    <dbReference type="NCBI Taxonomy" id="48579"/>
    <lineage>
        <taxon>Eukaryota</taxon>
        <taxon>Fungi</taxon>
        <taxon>Dikarya</taxon>
        <taxon>Basidiomycota</taxon>
        <taxon>Agaricomycotina</taxon>
        <taxon>Agaricomycetes</taxon>
        <taxon>Agaricomycetidae</taxon>
        <taxon>Boletales</taxon>
        <taxon>Suillineae</taxon>
        <taxon>Suillaceae</taxon>
        <taxon>Suillus</taxon>
    </lineage>
</organism>
<name>A0A9P6ZGE9_9AGAM</name>
<gene>
    <name evidence="2" type="ORF">EV702DRAFT_1051518</name>
</gene>
<accession>A0A9P6ZGE9</accession>